<protein>
    <submittedName>
        <fullName evidence="1">Uncharacterized protein</fullName>
    </submittedName>
</protein>
<dbReference type="AlphaFoldDB" id="A0A4Z2ILX4"/>
<organism evidence="1 2">
    <name type="scientific">Liparis tanakae</name>
    <name type="common">Tanaka's snailfish</name>
    <dbReference type="NCBI Taxonomy" id="230148"/>
    <lineage>
        <taxon>Eukaryota</taxon>
        <taxon>Metazoa</taxon>
        <taxon>Chordata</taxon>
        <taxon>Craniata</taxon>
        <taxon>Vertebrata</taxon>
        <taxon>Euteleostomi</taxon>
        <taxon>Actinopterygii</taxon>
        <taxon>Neopterygii</taxon>
        <taxon>Teleostei</taxon>
        <taxon>Neoteleostei</taxon>
        <taxon>Acanthomorphata</taxon>
        <taxon>Eupercaria</taxon>
        <taxon>Perciformes</taxon>
        <taxon>Cottioidei</taxon>
        <taxon>Cottales</taxon>
        <taxon>Liparidae</taxon>
        <taxon>Liparis</taxon>
    </lineage>
</organism>
<name>A0A4Z2ILX4_9TELE</name>
<keyword evidence="2" id="KW-1185">Reference proteome</keyword>
<sequence length="73" mass="8284">MTHSMRQSIFPHMAQNMLTSCCQPVTRYLLHQAVEVRRAYATRPAKQQQMVNILDARGIVTDTSETRLSGGCF</sequence>
<dbReference type="EMBL" id="SRLO01000070">
    <property type="protein sequence ID" value="TNN78767.1"/>
    <property type="molecule type" value="Genomic_DNA"/>
</dbReference>
<evidence type="ECO:0000313" key="1">
    <source>
        <dbReference type="EMBL" id="TNN78767.1"/>
    </source>
</evidence>
<reference evidence="1 2" key="1">
    <citation type="submission" date="2019-03" db="EMBL/GenBank/DDBJ databases">
        <title>First draft genome of Liparis tanakae, snailfish: a comprehensive survey of snailfish specific genes.</title>
        <authorList>
            <person name="Kim W."/>
            <person name="Song I."/>
            <person name="Jeong J.-H."/>
            <person name="Kim D."/>
            <person name="Kim S."/>
            <person name="Ryu S."/>
            <person name="Song J.Y."/>
            <person name="Lee S.K."/>
        </authorList>
    </citation>
    <scope>NUCLEOTIDE SEQUENCE [LARGE SCALE GENOMIC DNA]</scope>
    <source>
        <tissue evidence="1">Muscle</tissue>
    </source>
</reference>
<accession>A0A4Z2ILX4</accession>
<dbReference type="Proteomes" id="UP000314294">
    <property type="component" value="Unassembled WGS sequence"/>
</dbReference>
<dbReference type="PROSITE" id="PS51257">
    <property type="entry name" value="PROKAR_LIPOPROTEIN"/>
    <property type="match status" value="1"/>
</dbReference>
<comment type="caution">
    <text evidence="1">The sequence shown here is derived from an EMBL/GenBank/DDBJ whole genome shotgun (WGS) entry which is preliminary data.</text>
</comment>
<gene>
    <name evidence="1" type="ORF">EYF80_010937</name>
</gene>
<evidence type="ECO:0000313" key="2">
    <source>
        <dbReference type="Proteomes" id="UP000314294"/>
    </source>
</evidence>
<proteinExistence type="predicted"/>